<dbReference type="RefSeq" id="WP_152753473.1">
    <property type="nucleotide sequence ID" value="NZ_SPSE01000045.1"/>
</dbReference>
<name>A0A5N7J5U9_9CLOT</name>
<dbReference type="Proteomes" id="UP000342249">
    <property type="component" value="Unassembled WGS sequence"/>
</dbReference>
<accession>A0A5N7J5U9</accession>
<proteinExistence type="predicted"/>
<gene>
    <name evidence="1" type="ORF">E4V82_18690</name>
</gene>
<evidence type="ECO:0000313" key="1">
    <source>
        <dbReference type="EMBL" id="MPQ64119.1"/>
    </source>
</evidence>
<evidence type="ECO:0008006" key="3">
    <source>
        <dbReference type="Google" id="ProtNLM"/>
    </source>
</evidence>
<reference evidence="1 2" key="1">
    <citation type="journal article" date="2019" name="Lett. Appl. Microbiol.">
        <title>A case of 'blown pack' spoilage of vacuum-packaged pork likely associated with Clostridium estertheticum in Canada.</title>
        <authorList>
            <person name="Zhang P."/>
            <person name="Ward P."/>
            <person name="McMullen L.M."/>
            <person name="Yang X."/>
        </authorList>
    </citation>
    <scope>NUCLEOTIDE SEQUENCE [LARGE SCALE GENOMIC DNA]</scope>
    <source>
        <strain evidence="1 2">MA19</strain>
    </source>
</reference>
<organism evidence="1 2">
    <name type="scientific">Clostridium estertheticum</name>
    <dbReference type="NCBI Taxonomy" id="238834"/>
    <lineage>
        <taxon>Bacteria</taxon>
        <taxon>Bacillati</taxon>
        <taxon>Bacillota</taxon>
        <taxon>Clostridia</taxon>
        <taxon>Eubacteriales</taxon>
        <taxon>Clostridiaceae</taxon>
        <taxon>Clostridium</taxon>
    </lineage>
</organism>
<sequence length="773" mass="87527">MAIISNNPILQNPLAKKAFSKISFEAGEKFNARIVSVDQQKGEVNLKLLDGWQFVAKLDKPLEQGTSGSVLNFEVEGFEEGKLKIKLVHEDSKNVENDILKDNHSGKLLSTDKTDALLFEKMIKHDMPLTKDNITDIKNLVDFKGKISLNGEKEDAFITKYIESRNIDPNSAKANDITKVLKDFFVVLKNLNVDEILLFKENNIGFTKENLESFIKLFKGDSAIYNDLKEINNYLFSSGENKDMQGSIKPLAVSQNQNDSTMVKNNERTSTEGSFIDSKFDNNNFKEVVSLINKELKNLGINHTVSSSIIESLESGEKVGQGENLQQDKNLESSKNLKLQNESFNKSEIKTLVDKILKTENIKISPDSSTKLIGNLEKKLNTSETFLDSKFDNNNFKEVVSLINKELKNLGLNHIVSSSTIKSLGQGESLGQRENLEIGENFEQVENLQQDKNFEPSKNLKLQIGSFNKGEIKTLVDKILKMENIEIGSDSSTKIIDNLEEKLNTKEIEPSSKNLDNINKNKEIPLNKLDKATVSESKIENKNFTNTKVNGYGKNNSLNEIINMIKKELNFSDIDKKVIDNVEKEISKTATDILIKDQIKLKTGEIKDIVKDVIQNKLNLKPETYEKVIDMFNQKLNDIKIFNSISQQYYYLDLPINVKNDEYQLKLIIKDDRNKGKKIDSTNVKIATSIKTINMGTVDAYIKISNSSMNIDINCDEFFVEVLDISKEKLIKDLSSLSYRVSINVNNKVNEFTLSECGEFFNDRSFNAINIKV</sequence>
<dbReference type="EMBL" id="SPSF01000044">
    <property type="protein sequence ID" value="MPQ64119.1"/>
    <property type="molecule type" value="Genomic_DNA"/>
</dbReference>
<comment type="caution">
    <text evidence="1">The sequence shown here is derived from an EMBL/GenBank/DDBJ whole genome shotgun (WGS) entry which is preliminary data.</text>
</comment>
<dbReference type="AlphaFoldDB" id="A0A5N7J5U9"/>
<evidence type="ECO:0000313" key="2">
    <source>
        <dbReference type="Proteomes" id="UP000342249"/>
    </source>
</evidence>
<protein>
    <recommendedName>
        <fullName evidence="3">Flagellar hook-length control protein FliK</fullName>
    </recommendedName>
</protein>